<reference evidence="1 2" key="1">
    <citation type="journal article" date="2009" name="Nat. Biotechnol.">
        <title>Genome sequence of the recombinant protein production host Pichia pastoris.</title>
        <authorList>
            <person name="De Schutter K."/>
            <person name="Lin Y.C."/>
            <person name="Tiels P."/>
            <person name="Van Hecke A."/>
            <person name="Glinka S."/>
            <person name="Weber-Lehmann J."/>
            <person name="Rouze P."/>
            <person name="Van de Peer Y."/>
            <person name="Callewaert N."/>
        </authorList>
    </citation>
    <scope>NUCLEOTIDE SEQUENCE [LARGE SCALE GENOMIC DNA]</scope>
    <source>
        <strain evidence="2">GS115 / ATCC 20864</strain>
    </source>
</reference>
<dbReference type="EMBL" id="FN392320">
    <property type="protein sequence ID" value="CAY68951.1"/>
    <property type="molecule type" value="Genomic_DNA"/>
</dbReference>
<dbReference type="Proteomes" id="UP000000314">
    <property type="component" value="Chromosome 2"/>
</dbReference>
<accession>C4R0C7</accession>
<evidence type="ECO:0000313" key="1">
    <source>
        <dbReference type="EMBL" id="CAY68951.1"/>
    </source>
</evidence>
<sequence>MDPTNIDSFLSRLKPDLVRLKSLRESLGTDSNDCKDEQTITNTIQNLISNTETIIKQINYELNVKLKNTAKIYNIIKNCQLSNTKEFVWNSDLLTTKFILDFNKKHNEHPHEEIDLRQLLAPKKHFMTYETK</sequence>
<dbReference type="KEGG" id="ppa:PAS_chr2-1_0332"/>
<keyword evidence="2" id="KW-1185">Reference proteome</keyword>
<dbReference type="GeneID" id="8199020"/>
<protein>
    <submittedName>
        <fullName evidence="1">Uncharacterized protein</fullName>
    </submittedName>
</protein>
<evidence type="ECO:0000313" key="2">
    <source>
        <dbReference type="Proteomes" id="UP000000314"/>
    </source>
</evidence>
<proteinExistence type="predicted"/>
<dbReference type="RefSeq" id="XP_002491231.1">
    <property type="nucleotide sequence ID" value="XM_002491186.1"/>
</dbReference>
<organism evidence="1 2">
    <name type="scientific">Komagataella phaffii (strain GS115 / ATCC 20864)</name>
    <name type="common">Yeast</name>
    <name type="synonym">Pichia pastoris</name>
    <dbReference type="NCBI Taxonomy" id="644223"/>
    <lineage>
        <taxon>Eukaryota</taxon>
        <taxon>Fungi</taxon>
        <taxon>Dikarya</taxon>
        <taxon>Ascomycota</taxon>
        <taxon>Saccharomycotina</taxon>
        <taxon>Pichiomycetes</taxon>
        <taxon>Pichiales</taxon>
        <taxon>Pichiaceae</taxon>
        <taxon>Komagataella</taxon>
    </lineage>
</organism>
<dbReference type="InParanoid" id="C4R0C7"/>
<gene>
    <name evidence="1" type="ordered locus">PAS_chr2-1_0332</name>
</gene>
<dbReference type="HOGENOM" id="CLU_1917819_0_0_1"/>
<dbReference type="AlphaFoldDB" id="C4R0C7"/>
<name>C4R0C7_KOMPG</name>